<protein>
    <recommendedName>
        <fullName evidence="3">4,5-dihydroxyphthalate decarboxylase</fullName>
    </recommendedName>
</protein>
<gene>
    <name evidence="1" type="ORF">DEM27_26145</name>
</gene>
<dbReference type="Gene3D" id="3.40.190.10">
    <property type="entry name" value="Periplasmic binding protein-like II"/>
    <property type="match status" value="2"/>
</dbReference>
<comment type="caution">
    <text evidence="1">The sequence shown here is derived from an EMBL/GenBank/DDBJ whole genome shotgun (WGS) entry which is preliminary data.</text>
</comment>
<evidence type="ECO:0000313" key="1">
    <source>
        <dbReference type="EMBL" id="PWE53471.1"/>
    </source>
</evidence>
<evidence type="ECO:0000313" key="2">
    <source>
        <dbReference type="Proteomes" id="UP000245252"/>
    </source>
</evidence>
<proteinExistence type="predicted"/>
<dbReference type="Proteomes" id="UP000245252">
    <property type="component" value="Unassembled WGS sequence"/>
</dbReference>
<name>A0A2U2DJP1_9HYPH</name>
<dbReference type="SUPFAM" id="SSF53850">
    <property type="entry name" value="Periplasmic binding protein-like II"/>
    <property type="match status" value="1"/>
</dbReference>
<dbReference type="AlphaFoldDB" id="A0A2U2DJP1"/>
<organism evidence="1 2">
    <name type="scientific">Metarhizobium album</name>
    <dbReference type="NCBI Taxonomy" id="2182425"/>
    <lineage>
        <taxon>Bacteria</taxon>
        <taxon>Pseudomonadati</taxon>
        <taxon>Pseudomonadota</taxon>
        <taxon>Alphaproteobacteria</taxon>
        <taxon>Hyphomicrobiales</taxon>
        <taxon>Rhizobiaceae</taxon>
        <taxon>Metarhizobium</taxon>
    </lineage>
</organism>
<dbReference type="EMBL" id="QFBC01000016">
    <property type="protein sequence ID" value="PWE53471.1"/>
    <property type="molecule type" value="Genomic_DNA"/>
</dbReference>
<dbReference type="OrthoDB" id="8689594at2"/>
<keyword evidence="2" id="KW-1185">Reference proteome</keyword>
<evidence type="ECO:0008006" key="3">
    <source>
        <dbReference type="Google" id="ProtNLM"/>
    </source>
</evidence>
<reference evidence="1 2" key="1">
    <citation type="submission" date="2018-05" db="EMBL/GenBank/DDBJ databases">
        <title>The draft genome of strain NS-104.</title>
        <authorList>
            <person name="Hang P."/>
            <person name="Jiang J."/>
        </authorList>
    </citation>
    <scope>NUCLEOTIDE SEQUENCE [LARGE SCALE GENOMIC DNA]</scope>
    <source>
        <strain evidence="1 2">NS-104</strain>
    </source>
</reference>
<sequence>MSVTIGDYPQTRRLKQAMVASQTQSFDFIDVKPISRAFAPMVRKLAYDISEMAIVTYFLARAAGVPIVLLPVALAARYQEEALLCRANDRSINGPESLAGKRVGVRAYSQTTAVWIRGILGDEFGLQTEDLQWSVAEGSHVEGIEDPAHVRRIPDGGNLVDLLLDGELDAVILGNDVPSDTRLRTVFPDTGAAARKFHTRHGFKPVNHVLVAKRSIANDETETVLSFVAGLQESADAIAATTGVVLPCGRDELDPPLDLVLRYSREQGLVPHSMVLDDLWEASPGELLRMRTTQ</sequence>
<accession>A0A2U2DJP1</accession>